<evidence type="ECO:0000313" key="2">
    <source>
        <dbReference type="Proteomes" id="UP000321424"/>
    </source>
</evidence>
<reference evidence="1 2" key="1">
    <citation type="submission" date="2019-07" db="EMBL/GenBank/DDBJ databases">
        <title>Whole genome shotgun sequence of Nocardia ninae NBRC 108245.</title>
        <authorList>
            <person name="Hosoyama A."/>
            <person name="Uohara A."/>
            <person name="Ohji S."/>
            <person name="Ichikawa N."/>
        </authorList>
    </citation>
    <scope>NUCLEOTIDE SEQUENCE [LARGE SCALE GENOMIC DNA]</scope>
    <source>
        <strain evidence="1 2">NBRC 108245</strain>
    </source>
</reference>
<dbReference type="AlphaFoldDB" id="A0A511MRW5"/>
<keyword evidence="2" id="KW-1185">Reference proteome</keyword>
<sequence>MQDVFDLGDAGFDGAGHDVGEEFGHAFGFADEPALHEIGRAATKTAGNLTWLKIADRG</sequence>
<organism evidence="1 2">
    <name type="scientific">Nocardia ninae NBRC 108245</name>
    <dbReference type="NCBI Taxonomy" id="1210091"/>
    <lineage>
        <taxon>Bacteria</taxon>
        <taxon>Bacillati</taxon>
        <taxon>Actinomycetota</taxon>
        <taxon>Actinomycetes</taxon>
        <taxon>Mycobacteriales</taxon>
        <taxon>Nocardiaceae</taxon>
        <taxon>Nocardia</taxon>
    </lineage>
</organism>
<comment type="caution">
    <text evidence="1">The sequence shown here is derived from an EMBL/GenBank/DDBJ whole genome shotgun (WGS) entry which is preliminary data.</text>
</comment>
<dbReference type="Proteomes" id="UP000321424">
    <property type="component" value="Unassembled WGS sequence"/>
</dbReference>
<name>A0A511MRW5_9NOCA</name>
<accession>A0A511MRW5</accession>
<protein>
    <submittedName>
        <fullName evidence="1">Uncharacterized protein</fullName>
    </submittedName>
</protein>
<proteinExistence type="predicted"/>
<dbReference type="EMBL" id="BJXA01000093">
    <property type="protein sequence ID" value="GEM43319.1"/>
    <property type="molecule type" value="Genomic_DNA"/>
</dbReference>
<gene>
    <name evidence="1" type="ORF">NN4_78380</name>
</gene>
<evidence type="ECO:0000313" key="1">
    <source>
        <dbReference type="EMBL" id="GEM43319.1"/>
    </source>
</evidence>